<reference evidence="2" key="1">
    <citation type="journal article" date="2023" name="Nat. Commun.">
        <title>Diploid and tetraploid genomes of Acorus and the evolution of monocots.</title>
        <authorList>
            <person name="Ma L."/>
            <person name="Liu K.W."/>
            <person name="Li Z."/>
            <person name="Hsiao Y.Y."/>
            <person name="Qi Y."/>
            <person name="Fu T."/>
            <person name="Tang G.D."/>
            <person name="Zhang D."/>
            <person name="Sun W.H."/>
            <person name="Liu D.K."/>
            <person name="Li Y."/>
            <person name="Chen G.Z."/>
            <person name="Liu X.D."/>
            <person name="Liao X.Y."/>
            <person name="Jiang Y.T."/>
            <person name="Yu X."/>
            <person name="Hao Y."/>
            <person name="Huang J."/>
            <person name="Zhao X.W."/>
            <person name="Ke S."/>
            <person name="Chen Y.Y."/>
            <person name="Wu W.L."/>
            <person name="Hsu J.L."/>
            <person name="Lin Y.F."/>
            <person name="Huang M.D."/>
            <person name="Li C.Y."/>
            <person name="Huang L."/>
            <person name="Wang Z.W."/>
            <person name="Zhao X."/>
            <person name="Zhong W.Y."/>
            <person name="Peng D.H."/>
            <person name="Ahmad S."/>
            <person name="Lan S."/>
            <person name="Zhang J.S."/>
            <person name="Tsai W.C."/>
            <person name="Van de Peer Y."/>
            <person name="Liu Z.J."/>
        </authorList>
    </citation>
    <scope>NUCLEOTIDE SEQUENCE</scope>
    <source>
        <strain evidence="2">SCP</strain>
    </source>
</reference>
<dbReference type="EMBL" id="JAUJYN010000009">
    <property type="protein sequence ID" value="KAK1262957.1"/>
    <property type="molecule type" value="Genomic_DNA"/>
</dbReference>
<feature type="compositionally biased region" description="Polar residues" evidence="1">
    <location>
        <begin position="57"/>
        <end position="79"/>
    </location>
</feature>
<evidence type="ECO:0000256" key="1">
    <source>
        <dbReference type="SAM" id="MobiDB-lite"/>
    </source>
</evidence>
<accession>A0AAV9AG87</accession>
<dbReference type="Proteomes" id="UP001179952">
    <property type="component" value="Unassembled WGS sequence"/>
</dbReference>
<evidence type="ECO:0000313" key="2">
    <source>
        <dbReference type="EMBL" id="KAK1262957.1"/>
    </source>
</evidence>
<sequence>MDPLHTHYPTWKKKKNTKFRLKQGMLKSHKNTKFSQNKECANRKRGRESEGEGTGSCPPSQACSTTATWTSGLLESSYAQERPAKLAPMIMTRHR</sequence>
<keyword evidence="3" id="KW-1185">Reference proteome</keyword>
<dbReference type="AlphaFoldDB" id="A0AAV9AG87"/>
<evidence type="ECO:0000313" key="3">
    <source>
        <dbReference type="Proteomes" id="UP001179952"/>
    </source>
</evidence>
<feature type="region of interest" description="Disordered" evidence="1">
    <location>
        <begin position="25"/>
        <end position="95"/>
    </location>
</feature>
<organism evidence="2 3">
    <name type="scientific">Acorus gramineus</name>
    <name type="common">Dwarf sweet flag</name>
    <dbReference type="NCBI Taxonomy" id="55184"/>
    <lineage>
        <taxon>Eukaryota</taxon>
        <taxon>Viridiplantae</taxon>
        <taxon>Streptophyta</taxon>
        <taxon>Embryophyta</taxon>
        <taxon>Tracheophyta</taxon>
        <taxon>Spermatophyta</taxon>
        <taxon>Magnoliopsida</taxon>
        <taxon>Liliopsida</taxon>
        <taxon>Acoraceae</taxon>
        <taxon>Acorus</taxon>
    </lineage>
</organism>
<proteinExistence type="predicted"/>
<protein>
    <submittedName>
        <fullName evidence="2">Uncharacterized protein</fullName>
    </submittedName>
</protein>
<reference evidence="2" key="2">
    <citation type="submission" date="2023-06" db="EMBL/GenBank/DDBJ databases">
        <authorList>
            <person name="Ma L."/>
            <person name="Liu K.-W."/>
            <person name="Li Z."/>
            <person name="Hsiao Y.-Y."/>
            <person name="Qi Y."/>
            <person name="Fu T."/>
            <person name="Tang G."/>
            <person name="Zhang D."/>
            <person name="Sun W.-H."/>
            <person name="Liu D.-K."/>
            <person name="Li Y."/>
            <person name="Chen G.-Z."/>
            <person name="Liu X.-D."/>
            <person name="Liao X.-Y."/>
            <person name="Jiang Y.-T."/>
            <person name="Yu X."/>
            <person name="Hao Y."/>
            <person name="Huang J."/>
            <person name="Zhao X.-W."/>
            <person name="Ke S."/>
            <person name="Chen Y.-Y."/>
            <person name="Wu W.-L."/>
            <person name="Hsu J.-L."/>
            <person name="Lin Y.-F."/>
            <person name="Huang M.-D."/>
            <person name="Li C.-Y."/>
            <person name="Huang L."/>
            <person name="Wang Z.-W."/>
            <person name="Zhao X."/>
            <person name="Zhong W.-Y."/>
            <person name="Peng D.-H."/>
            <person name="Ahmad S."/>
            <person name="Lan S."/>
            <person name="Zhang J.-S."/>
            <person name="Tsai W.-C."/>
            <person name="Van De Peer Y."/>
            <person name="Liu Z.-J."/>
        </authorList>
    </citation>
    <scope>NUCLEOTIDE SEQUENCE</scope>
    <source>
        <strain evidence="2">SCP</strain>
        <tissue evidence="2">Leaves</tissue>
    </source>
</reference>
<comment type="caution">
    <text evidence="2">The sequence shown here is derived from an EMBL/GenBank/DDBJ whole genome shotgun (WGS) entry which is preliminary data.</text>
</comment>
<name>A0AAV9AG87_ACOGR</name>
<gene>
    <name evidence="2" type="ORF">QJS04_geneDACA018572</name>
</gene>